<name>A0A1G7F6Z6_9FLAO</name>
<dbReference type="STRING" id="1071918.SAMN05421544_1206"/>
<evidence type="ECO:0000313" key="2">
    <source>
        <dbReference type="Proteomes" id="UP000198517"/>
    </source>
</evidence>
<accession>A0A1G7F6Z6</accession>
<evidence type="ECO:0008006" key="3">
    <source>
        <dbReference type="Google" id="ProtNLM"/>
    </source>
</evidence>
<dbReference type="EMBL" id="FNAS01000020">
    <property type="protein sequence ID" value="SDE71624.1"/>
    <property type="molecule type" value="Genomic_DNA"/>
</dbReference>
<dbReference type="Proteomes" id="UP000198517">
    <property type="component" value="Unassembled WGS sequence"/>
</dbReference>
<dbReference type="OrthoDB" id="1452891at2"/>
<dbReference type="RefSeq" id="WP_092737740.1">
    <property type="nucleotide sequence ID" value="NZ_FNAS01000020.1"/>
</dbReference>
<protein>
    <recommendedName>
        <fullName evidence="3">Transcriptional regulator</fullName>
    </recommendedName>
</protein>
<proteinExistence type="predicted"/>
<reference evidence="1 2" key="1">
    <citation type="submission" date="2016-10" db="EMBL/GenBank/DDBJ databases">
        <authorList>
            <person name="de Groot N.N."/>
        </authorList>
    </citation>
    <scope>NUCLEOTIDE SEQUENCE [LARGE SCALE GENOMIC DNA]</scope>
    <source>
        <strain evidence="1 2">DSM 24015</strain>
    </source>
</reference>
<evidence type="ECO:0000313" key="1">
    <source>
        <dbReference type="EMBL" id="SDE71624.1"/>
    </source>
</evidence>
<sequence>MKSKYKVGDRVLVSPQITGEKDWIEATVFEIEKNPFVGIVVNVKTDNGIIFFEKEDMFKVLNQQVLCTQ</sequence>
<dbReference type="AlphaFoldDB" id="A0A1G7F6Z6"/>
<organism evidence="1 2">
    <name type="scientific">Riemerella columbipharyngis</name>
    <dbReference type="NCBI Taxonomy" id="1071918"/>
    <lineage>
        <taxon>Bacteria</taxon>
        <taxon>Pseudomonadati</taxon>
        <taxon>Bacteroidota</taxon>
        <taxon>Flavobacteriia</taxon>
        <taxon>Flavobacteriales</taxon>
        <taxon>Weeksellaceae</taxon>
        <taxon>Riemerella</taxon>
    </lineage>
</organism>
<gene>
    <name evidence="1" type="ORF">SAMN05421544_1206</name>
</gene>
<keyword evidence="2" id="KW-1185">Reference proteome</keyword>